<evidence type="ECO:0000313" key="3">
    <source>
        <dbReference type="Proteomes" id="UP001497623"/>
    </source>
</evidence>
<accession>A0AAV2RWS5</accession>
<organism evidence="2 3">
    <name type="scientific">Meganyctiphanes norvegica</name>
    <name type="common">Northern krill</name>
    <name type="synonym">Thysanopoda norvegica</name>
    <dbReference type="NCBI Taxonomy" id="48144"/>
    <lineage>
        <taxon>Eukaryota</taxon>
        <taxon>Metazoa</taxon>
        <taxon>Ecdysozoa</taxon>
        <taxon>Arthropoda</taxon>
        <taxon>Crustacea</taxon>
        <taxon>Multicrustacea</taxon>
        <taxon>Malacostraca</taxon>
        <taxon>Eumalacostraca</taxon>
        <taxon>Eucarida</taxon>
        <taxon>Euphausiacea</taxon>
        <taxon>Euphausiidae</taxon>
        <taxon>Meganyctiphanes</taxon>
    </lineage>
</organism>
<feature type="transmembrane region" description="Helical" evidence="1">
    <location>
        <begin position="115"/>
        <end position="132"/>
    </location>
</feature>
<feature type="non-terminal residue" evidence="2">
    <location>
        <position position="1"/>
    </location>
</feature>
<dbReference type="AlphaFoldDB" id="A0AAV2RWS5"/>
<evidence type="ECO:0008006" key="4">
    <source>
        <dbReference type="Google" id="ProtNLM"/>
    </source>
</evidence>
<dbReference type="EMBL" id="CAXKWB010032942">
    <property type="protein sequence ID" value="CAL4142086.1"/>
    <property type="molecule type" value="Genomic_DNA"/>
</dbReference>
<gene>
    <name evidence="2" type="ORF">MNOR_LOCUS29009</name>
</gene>
<keyword evidence="3" id="KW-1185">Reference proteome</keyword>
<protein>
    <recommendedName>
        <fullName evidence="4">NADH dehydrogenase subunit 6</fullName>
    </recommendedName>
</protein>
<feature type="transmembrane region" description="Helical" evidence="1">
    <location>
        <begin position="61"/>
        <end position="86"/>
    </location>
</feature>
<proteinExistence type="predicted"/>
<evidence type="ECO:0000256" key="1">
    <source>
        <dbReference type="SAM" id="Phobius"/>
    </source>
</evidence>
<keyword evidence="1" id="KW-1133">Transmembrane helix</keyword>
<reference evidence="2 3" key="1">
    <citation type="submission" date="2024-05" db="EMBL/GenBank/DDBJ databases">
        <authorList>
            <person name="Wallberg A."/>
        </authorList>
    </citation>
    <scope>NUCLEOTIDE SEQUENCE [LARGE SCALE GENOMIC DNA]</scope>
</reference>
<evidence type="ECO:0000313" key="2">
    <source>
        <dbReference type="EMBL" id="CAL4142086.1"/>
    </source>
</evidence>
<keyword evidence="1" id="KW-0812">Transmembrane</keyword>
<keyword evidence="1" id="KW-0472">Membrane</keyword>
<feature type="transmembrane region" description="Helical" evidence="1">
    <location>
        <begin position="6"/>
        <end position="27"/>
    </location>
</feature>
<sequence>ALGLPFFTGFGVFGFIIFSCLSFGFLLSSTSKNETSPPSKSSTGGISNTILSSSTSASNSLGLPFFTFFGIFGLLIFSVFSFGISFSSTSKNEISPPSKSSTIGMSMSILSSSNIYGSFLLFFDLTAFDFLVTSMNISSFFGVSV</sequence>
<name>A0AAV2RWS5_MEGNR</name>
<dbReference type="Proteomes" id="UP001497623">
    <property type="component" value="Unassembled WGS sequence"/>
</dbReference>
<comment type="caution">
    <text evidence="2">The sequence shown here is derived from an EMBL/GenBank/DDBJ whole genome shotgun (WGS) entry which is preliminary data.</text>
</comment>